<dbReference type="Proteomes" id="UP000622648">
    <property type="component" value="Unassembled WGS sequence"/>
</dbReference>
<dbReference type="GO" id="GO:0003677">
    <property type="term" value="F:DNA binding"/>
    <property type="evidence" value="ECO:0007669"/>
    <property type="project" value="InterPro"/>
</dbReference>
<organism evidence="9 10">
    <name type="scientific">Pedobacter psychrotolerans</name>
    <dbReference type="NCBI Taxonomy" id="1843235"/>
    <lineage>
        <taxon>Bacteria</taxon>
        <taxon>Pseudomonadati</taxon>
        <taxon>Bacteroidota</taxon>
        <taxon>Sphingobacteriia</taxon>
        <taxon>Sphingobacteriales</taxon>
        <taxon>Sphingobacteriaceae</taxon>
        <taxon>Pedobacter</taxon>
    </lineage>
</organism>
<dbReference type="PROSITE" id="PS00092">
    <property type="entry name" value="N6_MTASE"/>
    <property type="match status" value="1"/>
</dbReference>
<dbReference type="InterPro" id="IPR002052">
    <property type="entry name" value="DNA_methylase_N6_adenine_CS"/>
</dbReference>
<accession>A0A4V2RYY3</accession>
<keyword evidence="5" id="KW-0949">S-adenosyl-L-methionine</keyword>
<reference evidence="8" key="4">
    <citation type="submission" date="2024-05" db="EMBL/GenBank/DDBJ databases">
        <authorList>
            <person name="Sun Q."/>
            <person name="Zhou Y."/>
        </authorList>
    </citation>
    <scope>NUCLEOTIDE SEQUENCE</scope>
    <source>
        <strain evidence="8">CGMCC 1.15644</strain>
    </source>
</reference>
<dbReference type="OrthoDB" id="9800801at2"/>
<evidence type="ECO:0000313" key="8">
    <source>
        <dbReference type="EMBL" id="GGE66030.1"/>
    </source>
</evidence>
<dbReference type="GO" id="GO:0032259">
    <property type="term" value="P:methylation"/>
    <property type="evidence" value="ECO:0007669"/>
    <property type="project" value="UniProtKB-KW"/>
</dbReference>
<dbReference type="EMBL" id="BMJO01000006">
    <property type="protein sequence ID" value="GGE66030.1"/>
    <property type="molecule type" value="Genomic_DNA"/>
</dbReference>
<evidence type="ECO:0000256" key="2">
    <source>
        <dbReference type="ARBA" id="ARBA00011900"/>
    </source>
</evidence>
<evidence type="ECO:0000313" key="10">
    <source>
        <dbReference type="Proteomes" id="UP000295684"/>
    </source>
</evidence>
<feature type="domain" description="DNA methylase N-4/N-6" evidence="7">
    <location>
        <begin position="63"/>
        <end position="411"/>
    </location>
</feature>
<dbReference type="InterPro" id="IPR002295">
    <property type="entry name" value="N4/N6-MTase_EcoPI_Mod-like"/>
</dbReference>
<evidence type="ECO:0000259" key="7">
    <source>
        <dbReference type="Pfam" id="PF01555"/>
    </source>
</evidence>
<proteinExistence type="inferred from homology"/>
<evidence type="ECO:0000256" key="3">
    <source>
        <dbReference type="ARBA" id="ARBA00022603"/>
    </source>
</evidence>
<keyword evidence="3 9" id="KW-0489">Methyltransferase</keyword>
<evidence type="ECO:0000256" key="6">
    <source>
        <dbReference type="ARBA" id="ARBA00047942"/>
    </source>
</evidence>
<comment type="similarity">
    <text evidence="1">Belongs to the N(4)/N(6)-methyltransferase family.</text>
</comment>
<keyword evidence="11" id="KW-1185">Reference proteome</keyword>
<dbReference type="InterPro" id="IPR029063">
    <property type="entry name" value="SAM-dependent_MTases_sf"/>
</dbReference>
<comment type="catalytic activity">
    <reaction evidence="6">
        <text>a 2'-deoxyadenosine in DNA + S-adenosyl-L-methionine = an N(6)-methyl-2'-deoxyadenosine in DNA + S-adenosyl-L-homocysteine + H(+)</text>
        <dbReference type="Rhea" id="RHEA:15197"/>
        <dbReference type="Rhea" id="RHEA-COMP:12418"/>
        <dbReference type="Rhea" id="RHEA-COMP:12419"/>
        <dbReference type="ChEBI" id="CHEBI:15378"/>
        <dbReference type="ChEBI" id="CHEBI:57856"/>
        <dbReference type="ChEBI" id="CHEBI:59789"/>
        <dbReference type="ChEBI" id="CHEBI:90615"/>
        <dbReference type="ChEBI" id="CHEBI:90616"/>
        <dbReference type="EC" id="2.1.1.72"/>
    </reaction>
</comment>
<dbReference type="InterPro" id="IPR002941">
    <property type="entry name" value="DNA_methylase_N4/N6"/>
</dbReference>
<dbReference type="Proteomes" id="UP000295684">
    <property type="component" value="Unassembled WGS sequence"/>
</dbReference>
<comment type="caution">
    <text evidence="9">The sequence shown here is derived from an EMBL/GenBank/DDBJ whole genome shotgun (WGS) entry which is preliminary data.</text>
</comment>
<dbReference type="EC" id="2.1.1.72" evidence="2"/>
<evidence type="ECO:0000313" key="11">
    <source>
        <dbReference type="Proteomes" id="UP000622648"/>
    </source>
</evidence>
<name>A0A4V2RYY3_9SPHI</name>
<sequence>MPSLHWIGKEKVINHHHDIPFKVLNKQYTFNADDENHYNESKIIHGDNLEALKALLPEYEGKVKCIYIDPPYNTGKDAWKYNDRVEHPTIKKWLDHVVGKEGEDLSRHDKWLCMMYPRIKLLQKLLSKDGVIYISIDDHEVFNLKLILNEIFGLNNFIGNIIWETATDHNPRQISVEHEYVLCYAKNKTLQKEWFTKSQAAETIQSKYDDLKVKYLSDTIKIQAELRKWIKSNKSKLNLVEHYDNVDQKGVFHDADVANTKFGGYAYEILHPTTGKPCKIPEKGFRFPEETMKSLIANDDIMFGDDENTLIKPKKRIENVKDRLRSVVYEDGRASTKDLESMFQKEIFKNPKSETVVRRLISFCTDSNSIILDSFAGSGTTAHAVLNLNQQDGGNRKFILIEMEKYAESITAERVKRVINGYANKTGTGGSFSYYSLGESLFTGENNEYLNEAVGIDKIRNYVWYSETRSPLLNDIHIDHPFLGKHQGTAYYLLYHAKEFSSLDYQTLETINIQADQYIIYADNCLLSKEFLLNHHIIFKKIPRDISRF</sequence>
<evidence type="ECO:0000256" key="4">
    <source>
        <dbReference type="ARBA" id="ARBA00022679"/>
    </source>
</evidence>
<keyword evidence="4 9" id="KW-0808">Transferase</keyword>
<dbReference type="SUPFAM" id="SSF53335">
    <property type="entry name" value="S-adenosyl-L-methionine-dependent methyltransferases"/>
    <property type="match status" value="1"/>
</dbReference>
<dbReference type="GO" id="GO:0008170">
    <property type="term" value="F:N-methyltransferase activity"/>
    <property type="evidence" value="ECO:0007669"/>
    <property type="project" value="InterPro"/>
</dbReference>
<dbReference type="AlphaFoldDB" id="A0A4V2RYY3"/>
<reference evidence="9 10" key="3">
    <citation type="submission" date="2019-03" db="EMBL/GenBank/DDBJ databases">
        <title>Genomic Encyclopedia of Type Strains, Phase IV (KMG-IV): sequencing the most valuable type-strain genomes for metagenomic binning, comparative biology and taxonomic classification.</title>
        <authorList>
            <person name="Goeker M."/>
        </authorList>
    </citation>
    <scope>NUCLEOTIDE SEQUENCE [LARGE SCALE GENOMIC DNA]</scope>
    <source>
        <strain evidence="9 10">DSM 103236</strain>
    </source>
</reference>
<dbReference type="EMBL" id="SLWO01000006">
    <property type="protein sequence ID" value="TCO22642.1"/>
    <property type="molecule type" value="Genomic_DNA"/>
</dbReference>
<reference evidence="11" key="2">
    <citation type="journal article" date="2019" name="Int. J. Syst. Evol. Microbiol.">
        <title>The Global Catalogue of Microorganisms (GCM) 10K type strain sequencing project: providing services to taxonomists for standard genome sequencing and annotation.</title>
        <authorList>
            <consortium name="The Broad Institute Genomics Platform"/>
            <consortium name="The Broad Institute Genome Sequencing Center for Infectious Disease"/>
            <person name="Wu L."/>
            <person name="Ma J."/>
        </authorList>
    </citation>
    <scope>NUCLEOTIDE SEQUENCE [LARGE SCALE GENOMIC DNA]</scope>
    <source>
        <strain evidence="11">CGMCC 1.15644</strain>
    </source>
</reference>
<evidence type="ECO:0000313" key="9">
    <source>
        <dbReference type="EMBL" id="TCO22642.1"/>
    </source>
</evidence>
<dbReference type="Gene3D" id="3.40.50.150">
    <property type="entry name" value="Vaccinia Virus protein VP39"/>
    <property type="match status" value="1"/>
</dbReference>
<reference evidence="8" key="1">
    <citation type="journal article" date="2014" name="Int. J. Syst. Evol. Microbiol.">
        <title>Complete genome of a new Firmicutes species belonging to the dominant human colonic microbiota ('Ruminococcus bicirculans') reveals two chromosomes and a selective capacity to utilize plant glucans.</title>
        <authorList>
            <consortium name="NISC Comparative Sequencing Program"/>
            <person name="Wegmann U."/>
            <person name="Louis P."/>
            <person name="Goesmann A."/>
            <person name="Henrissat B."/>
            <person name="Duncan S.H."/>
            <person name="Flint H.J."/>
        </authorList>
    </citation>
    <scope>NUCLEOTIDE SEQUENCE</scope>
    <source>
        <strain evidence="8">CGMCC 1.15644</strain>
    </source>
</reference>
<evidence type="ECO:0000256" key="1">
    <source>
        <dbReference type="ARBA" id="ARBA00006594"/>
    </source>
</evidence>
<gene>
    <name evidence="9" type="ORF">EV200_106285</name>
    <name evidence="8" type="ORF">GCM10011413_35760</name>
</gene>
<protein>
    <recommendedName>
        <fullName evidence="2">site-specific DNA-methyltransferase (adenine-specific)</fullName>
        <ecNumber evidence="2">2.1.1.72</ecNumber>
    </recommendedName>
</protein>
<dbReference type="PIRSF" id="PIRSF015855">
    <property type="entry name" value="TypeIII_Mtase_mKpnI"/>
    <property type="match status" value="1"/>
</dbReference>
<dbReference type="PRINTS" id="PR00506">
    <property type="entry name" value="D21N6MTFRASE"/>
</dbReference>
<evidence type="ECO:0000256" key="5">
    <source>
        <dbReference type="ARBA" id="ARBA00022691"/>
    </source>
</evidence>
<dbReference type="RefSeq" id="WP_132534641.1">
    <property type="nucleotide sequence ID" value="NZ_BMJO01000006.1"/>
</dbReference>
<dbReference type="GO" id="GO:0009007">
    <property type="term" value="F:site-specific DNA-methyltransferase (adenine-specific) activity"/>
    <property type="evidence" value="ECO:0007669"/>
    <property type="project" value="UniProtKB-EC"/>
</dbReference>
<dbReference type="Pfam" id="PF01555">
    <property type="entry name" value="N6_N4_Mtase"/>
    <property type="match status" value="1"/>
</dbReference>